<dbReference type="EMBL" id="CM004387">
    <property type="protein sequence ID" value="KAG8661450.1"/>
    <property type="molecule type" value="Genomic_DNA"/>
</dbReference>
<dbReference type="Proteomes" id="UP000091857">
    <property type="component" value="Chromosome 1"/>
</dbReference>
<evidence type="ECO:0000313" key="2">
    <source>
        <dbReference type="Proteomes" id="UP000091857"/>
    </source>
</evidence>
<accession>A0ACB7I9M1</accession>
<protein>
    <submittedName>
        <fullName evidence="1">Uncharacterized protein</fullName>
    </submittedName>
</protein>
<gene>
    <name evidence="1" type="ORF">MANES_01G005584v8</name>
</gene>
<name>A0ACB7I9M1_MANES</name>
<sequence length="157" mass="17974">MGFSAKSRILVYGLIAVFGSGDKTVERKYGLFGSFGYSEYECREIFRKAPYLLTRSEEKLKLGISVFLNSVKFKEALVCSASILIQSMEKRVVPGFRVWDILKSKKLYKEPSFRKMLFMTEVMFVDKFISSFPDEAEELLLAYKGHTLVSSSKEKNS</sequence>
<proteinExistence type="predicted"/>
<evidence type="ECO:0000313" key="1">
    <source>
        <dbReference type="EMBL" id="KAG8661450.1"/>
    </source>
</evidence>
<comment type="caution">
    <text evidence="1">The sequence shown here is derived from an EMBL/GenBank/DDBJ whole genome shotgun (WGS) entry which is preliminary data.</text>
</comment>
<reference evidence="2" key="1">
    <citation type="journal article" date="2016" name="Nat. Biotechnol.">
        <title>Sequencing wild and cultivated cassava and related species reveals extensive interspecific hybridization and genetic diversity.</title>
        <authorList>
            <person name="Bredeson J.V."/>
            <person name="Lyons J.B."/>
            <person name="Prochnik S.E."/>
            <person name="Wu G.A."/>
            <person name="Ha C.M."/>
            <person name="Edsinger-Gonzales E."/>
            <person name="Grimwood J."/>
            <person name="Schmutz J."/>
            <person name="Rabbi I.Y."/>
            <person name="Egesi C."/>
            <person name="Nauluvula P."/>
            <person name="Lebot V."/>
            <person name="Ndunguru J."/>
            <person name="Mkamilo G."/>
            <person name="Bart R.S."/>
            <person name="Setter T.L."/>
            <person name="Gleadow R.M."/>
            <person name="Kulakow P."/>
            <person name="Ferguson M.E."/>
            <person name="Rounsley S."/>
            <person name="Rokhsar D.S."/>
        </authorList>
    </citation>
    <scope>NUCLEOTIDE SEQUENCE [LARGE SCALE GENOMIC DNA]</scope>
    <source>
        <strain evidence="2">cv. AM560-2</strain>
    </source>
</reference>
<keyword evidence="2" id="KW-1185">Reference proteome</keyword>
<organism evidence="1 2">
    <name type="scientific">Manihot esculenta</name>
    <name type="common">Cassava</name>
    <name type="synonym">Jatropha manihot</name>
    <dbReference type="NCBI Taxonomy" id="3983"/>
    <lineage>
        <taxon>Eukaryota</taxon>
        <taxon>Viridiplantae</taxon>
        <taxon>Streptophyta</taxon>
        <taxon>Embryophyta</taxon>
        <taxon>Tracheophyta</taxon>
        <taxon>Spermatophyta</taxon>
        <taxon>Magnoliopsida</taxon>
        <taxon>eudicotyledons</taxon>
        <taxon>Gunneridae</taxon>
        <taxon>Pentapetalae</taxon>
        <taxon>rosids</taxon>
        <taxon>fabids</taxon>
        <taxon>Malpighiales</taxon>
        <taxon>Euphorbiaceae</taxon>
        <taxon>Crotonoideae</taxon>
        <taxon>Manihoteae</taxon>
        <taxon>Manihot</taxon>
    </lineage>
</organism>